<dbReference type="Proteomes" id="UP000660611">
    <property type="component" value="Unassembled WGS sequence"/>
</dbReference>
<keyword evidence="3" id="KW-1185">Reference proteome</keyword>
<protein>
    <submittedName>
        <fullName evidence="2">Uncharacterized protein</fullName>
    </submittedName>
</protein>
<gene>
    <name evidence="2" type="ORF">Dsi01nite_055070</name>
</gene>
<name>A0A919PQH0_9ACTN</name>
<evidence type="ECO:0000313" key="2">
    <source>
        <dbReference type="EMBL" id="GIG47466.1"/>
    </source>
</evidence>
<evidence type="ECO:0000313" key="3">
    <source>
        <dbReference type="Proteomes" id="UP000660611"/>
    </source>
</evidence>
<accession>A0A919PQH0</accession>
<feature type="region of interest" description="Disordered" evidence="1">
    <location>
        <begin position="20"/>
        <end position="56"/>
    </location>
</feature>
<dbReference type="RefSeq" id="WP_239136213.1">
    <property type="nucleotide sequence ID" value="NZ_BAAAVW010000018.1"/>
</dbReference>
<reference evidence="2" key="1">
    <citation type="submission" date="2021-01" db="EMBL/GenBank/DDBJ databases">
        <title>Whole genome shotgun sequence of Dactylosporangium siamense NBRC 106093.</title>
        <authorList>
            <person name="Komaki H."/>
            <person name="Tamura T."/>
        </authorList>
    </citation>
    <scope>NUCLEOTIDE SEQUENCE</scope>
    <source>
        <strain evidence="2">NBRC 106093</strain>
    </source>
</reference>
<dbReference type="EMBL" id="BONQ01000083">
    <property type="protein sequence ID" value="GIG47466.1"/>
    <property type="molecule type" value="Genomic_DNA"/>
</dbReference>
<sequence>MDAADALDLQKDLLKDGLRSERLRQELRQGGSGPMVDRRPQQSRTTDGPLMEEAGPHQAVCLAEHSCERKTEARRQFGRGVLTVRVKIEPGQQISLMARPEERQKVRRSTTYKRNKTCVYA</sequence>
<dbReference type="AlphaFoldDB" id="A0A919PQH0"/>
<organism evidence="2 3">
    <name type="scientific">Dactylosporangium siamense</name>
    <dbReference type="NCBI Taxonomy" id="685454"/>
    <lineage>
        <taxon>Bacteria</taxon>
        <taxon>Bacillati</taxon>
        <taxon>Actinomycetota</taxon>
        <taxon>Actinomycetes</taxon>
        <taxon>Micromonosporales</taxon>
        <taxon>Micromonosporaceae</taxon>
        <taxon>Dactylosporangium</taxon>
    </lineage>
</organism>
<evidence type="ECO:0000256" key="1">
    <source>
        <dbReference type="SAM" id="MobiDB-lite"/>
    </source>
</evidence>
<proteinExistence type="predicted"/>
<comment type="caution">
    <text evidence="2">The sequence shown here is derived from an EMBL/GenBank/DDBJ whole genome shotgun (WGS) entry which is preliminary data.</text>
</comment>